<dbReference type="InterPro" id="IPR051050">
    <property type="entry name" value="Lipid_II_flippase_MurJ/MviN"/>
</dbReference>
<sequence>MGVAVNFASQVLIAYYFGAQAERDAYFTAITVPTYLVTLFVGSVSVVFLPFFVNFRKNHSEEDVQKFVSSISGILLLFLSLLTLAAFLFADQVIHASAPGFTEEQMSLTVKLFRILIFSVTFQCLASIFSVFHHINGKFILPAISPIALPVAGLIFVALFHNYGMVSLAAGTLVGSAISALLLLSPVLKQLRLRFLGFVSNSPALHILKISAPLFLTGILFRLTTIIERIFASHLPAGSISYLGYANQLYLLMATIATGSIATTYYPVLAAAWADNKKEEFEGHLQKGISLILLITLPIAAVFLVLANPIIRILFERGAFDSNATAAVSFSLAILMGAFLFGSIGNLLMKVFYIAGKTTANSLINIAELAVYILLAWWFAGKFSYLGLALALTLSKGFSILVSAILLKRWNCISSGMFSSELLKLLAAALACGTVSYLVYHQLEKQPAFLAASVSGLAGMLIYVLMVFRVLPIKGLQLNFGSSKLISLSNNN</sequence>
<evidence type="ECO:0000256" key="7">
    <source>
        <dbReference type="ARBA" id="ARBA00023136"/>
    </source>
</evidence>
<keyword evidence="12" id="KW-1185">Reference proteome</keyword>
<keyword evidence="2" id="KW-1003">Cell membrane</keyword>
<evidence type="ECO:0000256" key="8">
    <source>
        <dbReference type="ARBA" id="ARBA00060041"/>
    </source>
</evidence>
<evidence type="ECO:0000256" key="4">
    <source>
        <dbReference type="ARBA" id="ARBA00022960"/>
    </source>
</evidence>
<dbReference type="GO" id="GO:0034204">
    <property type="term" value="P:lipid translocation"/>
    <property type="evidence" value="ECO:0007669"/>
    <property type="project" value="TreeGrafter"/>
</dbReference>
<gene>
    <name evidence="11" type="ORF">OI18_11130</name>
</gene>
<proteinExistence type="inferred from homology"/>
<comment type="caution">
    <text evidence="11">The sequence shown here is derived from an EMBL/GenBank/DDBJ whole genome shotgun (WGS) entry which is preliminary data.</text>
</comment>
<feature type="transmembrane region" description="Helical" evidence="10">
    <location>
        <begin position="247"/>
        <end position="268"/>
    </location>
</feature>
<reference evidence="11 12" key="1">
    <citation type="submission" date="2014-11" db="EMBL/GenBank/DDBJ databases">
        <title>Genome sequence of Flavihumibacter solisilvae 3-3.</title>
        <authorList>
            <person name="Zhou G."/>
            <person name="Li M."/>
            <person name="Wang G."/>
        </authorList>
    </citation>
    <scope>NUCLEOTIDE SEQUENCE [LARGE SCALE GENOMIC DNA]</scope>
    <source>
        <strain evidence="11 12">3-3</strain>
    </source>
</reference>
<comment type="function">
    <text evidence="8">Involved in peptidoglycan biosynthesis. Transports lipid-linked peptidoglycan precursors from the inner to the outer leaflet of the cytoplasmic membrane.</text>
</comment>
<dbReference type="GO" id="GO:0015648">
    <property type="term" value="F:lipid-linked peptidoglycan transporter activity"/>
    <property type="evidence" value="ECO:0007669"/>
    <property type="project" value="TreeGrafter"/>
</dbReference>
<keyword evidence="3 10" id="KW-0812">Transmembrane</keyword>
<evidence type="ECO:0000256" key="2">
    <source>
        <dbReference type="ARBA" id="ARBA00022475"/>
    </source>
</evidence>
<feature type="transmembrane region" description="Helical" evidence="10">
    <location>
        <begin position="166"/>
        <end position="184"/>
    </location>
</feature>
<feature type="transmembrane region" description="Helical" evidence="10">
    <location>
        <begin position="360"/>
        <end position="379"/>
    </location>
</feature>
<feature type="transmembrane region" description="Helical" evidence="10">
    <location>
        <begin position="35"/>
        <end position="55"/>
    </location>
</feature>
<dbReference type="GO" id="GO:0005886">
    <property type="term" value="C:plasma membrane"/>
    <property type="evidence" value="ECO:0007669"/>
    <property type="project" value="UniProtKB-SubCell"/>
</dbReference>
<comment type="subcellular location">
    <subcellularLocation>
        <location evidence="1">Cell membrane</location>
        <topology evidence="1">Multi-pass membrane protein</topology>
    </subcellularLocation>
</comment>
<dbReference type="Proteomes" id="UP000031408">
    <property type="component" value="Unassembled WGS sequence"/>
</dbReference>
<feature type="transmembrane region" description="Helical" evidence="10">
    <location>
        <begin position="327"/>
        <end position="348"/>
    </location>
</feature>
<feature type="transmembrane region" description="Helical" evidence="10">
    <location>
        <begin position="205"/>
        <end position="227"/>
    </location>
</feature>
<dbReference type="GO" id="GO:0009252">
    <property type="term" value="P:peptidoglycan biosynthetic process"/>
    <property type="evidence" value="ECO:0007669"/>
    <property type="project" value="UniProtKB-KW"/>
</dbReference>
<feature type="transmembrane region" description="Helical" evidence="10">
    <location>
        <begin position="110"/>
        <end position="132"/>
    </location>
</feature>
<feature type="transmembrane region" description="Helical" evidence="10">
    <location>
        <begin position="67"/>
        <end position="90"/>
    </location>
</feature>
<name>A0A0C1L511_9BACT</name>
<dbReference type="AlphaFoldDB" id="A0A0C1L511"/>
<comment type="similarity">
    <text evidence="9">Belongs to the MurJ/MviN family.</text>
</comment>
<dbReference type="PANTHER" id="PTHR47019:SF1">
    <property type="entry name" value="LIPID II FLIPPASE MURJ"/>
    <property type="match status" value="1"/>
</dbReference>
<feature type="transmembrane region" description="Helical" evidence="10">
    <location>
        <begin position="289"/>
        <end position="315"/>
    </location>
</feature>
<keyword evidence="5" id="KW-0573">Peptidoglycan synthesis</keyword>
<dbReference type="InterPro" id="IPR004268">
    <property type="entry name" value="MurJ"/>
</dbReference>
<dbReference type="GO" id="GO:0008360">
    <property type="term" value="P:regulation of cell shape"/>
    <property type="evidence" value="ECO:0007669"/>
    <property type="project" value="UniProtKB-KW"/>
</dbReference>
<evidence type="ECO:0000256" key="9">
    <source>
        <dbReference type="ARBA" id="ARBA00061532"/>
    </source>
</evidence>
<keyword evidence="4" id="KW-0133">Cell shape</keyword>
<feature type="transmembrane region" description="Helical" evidence="10">
    <location>
        <begin position="139"/>
        <end position="160"/>
    </location>
</feature>
<evidence type="ECO:0000313" key="11">
    <source>
        <dbReference type="EMBL" id="KIC94636.1"/>
    </source>
</evidence>
<evidence type="ECO:0000313" key="12">
    <source>
        <dbReference type="Proteomes" id="UP000031408"/>
    </source>
</evidence>
<evidence type="ECO:0000256" key="10">
    <source>
        <dbReference type="SAM" id="Phobius"/>
    </source>
</evidence>
<keyword evidence="6 10" id="KW-1133">Transmembrane helix</keyword>
<dbReference type="EMBL" id="JSVC01000011">
    <property type="protein sequence ID" value="KIC94636.1"/>
    <property type="molecule type" value="Genomic_DNA"/>
</dbReference>
<evidence type="ECO:0000256" key="3">
    <source>
        <dbReference type="ARBA" id="ARBA00022692"/>
    </source>
</evidence>
<accession>A0A0C1L511</accession>
<dbReference type="PRINTS" id="PR01806">
    <property type="entry name" value="VIRFACTRMVIN"/>
</dbReference>
<dbReference type="PANTHER" id="PTHR47019">
    <property type="entry name" value="LIPID II FLIPPASE MURJ"/>
    <property type="match status" value="1"/>
</dbReference>
<feature type="transmembrane region" description="Helical" evidence="10">
    <location>
        <begin position="385"/>
        <end position="410"/>
    </location>
</feature>
<evidence type="ECO:0000256" key="1">
    <source>
        <dbReference type="ARBA" id="ARBA00004651"/>
    </source>
</evidence>
<evidence type="ECO:0000256" key="6">
    <source>
        <dbReference type="ARBA" id="ARBA00022989"/>
    </source>
</evidence>
<protein>
    <submittedName>
        <fullName evidence="11">Uncharacterized protein</fullName>
    </submittedName>
</protein>
<organism evidence="11 12">
    <name type="scientific">Flavihumibacter solisilvae</name>
    <dbReference type="NCBI Taxonomy" id="1349421"/>
    <lineage>
        <taxon>Bacteria</taxon>
        <taxon>Pseudomonadati</taxon>
        <taxon>Bacteroidota</taxon>
        <taxon>Chitinophagia</taxon>
        <taxon>Chitinophagales</taxon>
        <taxon>Chitinophagaceae</taxon>
        <taxon>Flavihumibacter</taxon>
    </lineage>
</organism>
<dbReference type="Pfam" id="PF03023">
    <property type="entry name" value="MurJ"/>
    <property type="match status" value="1"/>
</dbReference>
<feature type="transmembrane region" description="Helical" evidence="10">
    <location>
        <begin position="422"/>
        <end position="443"/>
    </location>
</feature>
<dbReference type="STRING" id="1349421.OI18_11130"/>
<evidence type="ECO:0000256" key="5">
    <source>
        <dbReference type="ARBA" id="ARBA00022984"/>
    </source>
</evidence>
<keyword evidence="7 10" id="KW-0472">Membrane</keyword>
<feature type="transmembrane region" description="Helical" evidence="10">
    <location>
        <begin position="449"/>
        <end position="471"/>
    </location>
</feature>